<dbReference type="GO" id="GO:0003729">
    <property type="term" value="F:mRNA binding"/>
    <property type="evidence" value="ECO:0007669"/>
    <property type="project" value="TreeGrafter"/>
</dbReference>
<evidence type="ECO:0000256" key="5">
    <source>
        <dbReference type="ARBA" id="ARBA00022759"/>
    </source>
</evidence>
<proteinExistence type="inferred from homology"/>
<dbReference type="InterPro" id="IPR000571">
    <property type="entry name" value="Znf_CCCH"/>
</dbReference>
<dbReference type="GO" id="GO:0016787">
    <property type="term" value="F:hydrolase activity"/>
    <property type="evidence" value="ECO:0007669"/>
    <property type="project" value="UniProtKB-KW"/>
</dbReference>
<dbReference type="Gene3D" id="3.40.50.11980">
    <property type="match status" value="1"/>
</dbReference>
<dbReference type="GO" id="GO:0061158">
    <property type="term" value="P:3'-UTR-mediated mRNA destabilization"/>
    <property type="evidence" value="ECO:0007669"/>
    <property type="project" value="TreeGrafter"/>
</dbReference>
<dbReference type="OrthoDB" id="392925at2759"/>
<dbReference type="Pfam" id="PF11977">
    <property type="entry name" value="RNase_Zc3h12a"/>
    <property type="match status" value="1"/>
</dbReference>
<evidence type="ECO:0000256" key="9">
    <source>
        <dbReference type="ARBA" id="ARBA00022842"/>
    </source>
</evidence>
<feature type="compositionally biased region" description="Low complexity" evidence="11">
    <location>
        <begin position="525"/>
        <end position="539"/>
    </location>
</feature>
<dbReference type="KEGG" id="ncc:104965888"/>
<reference evidence="14" key="1">
    <citation type="submission" date="2025-08" db="UniProtKB">
        <authorList>
            <consortium name="RefSeq"/>
        </authorList>
    </citation>
    <scope>IDENTIFICATION</scope>
    <source>
        <tissue evidence="14">Muscle</tissue>
    </source>
</reference>
<feature type="region of interest" description="Disordered" evidence="11">
    <location>
        <begin position="445"/>
        <end position="473"/>
    </location>
</feature>
<feature type="compositionally biased region" description="Basic and acidic residues" evidence="11">
    <location>
        <begin position="365"/>
        <end position="375"/>
    </location>
</feature>
<feature type="region of interest" description="Disordered" evidence="11">
    <location>
        <begin position="81"/>
        <end position="107"/>
    </location>
</feature>
<feature type="compositionally biased region" description="Polar residues" evidence="11">
    <location>
        <begin position="445"/>
        <end position="461"/>
    </location>
</feature>
<dbReference type="GO" id="GO:0004521">
    <property type="term" value="F:RNA endonuclease activity"/>
    <property type="evidence" value="ECO:0007669"/>
    <property type="project" value="TreeGrafter"/>
</dbReference>
<dbReference type="InterPro" id="IPR040546">
    <property type="entry name" value="Rege-1_UBA-like"/>
</dbReference>
<keyword evidence="6 10" id="KW-0863">Zinc-finger</keyword>
<dbReference type="PANTHER" id="PTHR12876:SF10">
    <property type="entry name" value="ENDORIBONUCLEASE ZC3H12A"/>
    <property type="match status" value="1"/>
</dbReference>
<dbReference type="GeneID" id="104965888"/>
<dbReference type="GO" id="GO:0008270">
    <property type="term" value="F:zinc ion binding"/>
    <property type="evidence" value="ECO:0007669"/>
    <property type="project" value="UniProtKB-KW"/>
</dbReference>
<gene>
    <name evidence="14" type="primary">LOC104965888</name>
</gene>
<dbReference type="RefSeq" id="XP_010793226.1">
    <property type="nucleotide sequence ID" value="XM_010794924.1"/>
</dbReference>
<evidence type="ECO:0000256" key="10">
    <source>
        <dbReference type="PROSITE-ProRule" id="PRU00723"/>
    </source>
</evidence>
<comment type="similarity">
    <text evidence="2">Belongs to the ZC3H12 family.</text>
</comment>
<evidence type="ECO:0000259" key="12">
    <source>
        <dbReference type="PROSITE" id="PS50103"/>
    </source>
</evidence>
<keyword evidence="9" id="KW-0460">Magnesium</keyword>
<comment type="cofactor">
    <cofactor evidence="1">
        <name>Mg(2+)</name>
        <dbReference type="ChEBI" id="CHEBI:18420"/>
    </cofactor>
</comment>
<dbReference type="Pfam" id="PF18561">
    <property type="entry name" value="Regnase_1_C"/>
    <property type="match status" value="1"/>
</dbReference>
<feature type="region of interest" description="Disordered" evidence="11">
    <location>
        <begin position="336"/>
        <end position="381"/>
    </location>
</feature>
<keyword evidence="5" id="KW-0255">Endonuclease</keyword>
<sequence length="639" mass="72614">MSIHHVFYADEKRPKCSRMDQALPSQSPASNLLEADSEELSLRVDFFRKLGYSSAEVMVALKKLDLNTDTNSVLGELVRSRTGTAPCGSDSEDRSQKDPLLPPSWAVGPSRITQKPVEWNHSDAGLRPIVIDGSNVAMSHGNKEVFSCRGIQLAVNFFLDRGHNTITVFVPTWRKEQPRPDAPITDQHFLMELEKRKILVFTPSRRVGGKRVVCYDDRFIVKVAYESDGVIVSNDTYRDLQGERPEWKKCIEERLLMFSFVNDKFMPPDDPLGRHGPSLDNFLRRNPLPTEQKRQLCPYDKKCTYGIKCKFYHPERSNQSYLSLADELREKAQISTVKEERNARLSPRQHQSDPAHNAFSYPLDSTKEHTRDRQSPSHPSQVCENTLLYWEDQRKSPNQMPCPVNQCHTDWPGMHSMPSQYYANVSHEYLDSGLGSYDSQYSDYSHCLSNPNRPRLQQQSAHAGPRQAPVHLENNNSSQSCRCCSHVGPSTVYQQPHGNPDCKGHSQYDSYPPQMFPPSVPPQNSHQHYGGAQHHQQSYWSDPFQGLPQARTPCSLPSSAHSSHSNSGSYKGQQYHSWGPTHGSPDAFDPQKRMDLRKKLQAIFNPSQVDTVMEMYPHVTNAEKLAAEILNLKAQRGIF</sequence>
<evidence type="ECO:0000256" key="3">
    <source>
        <dbReference type="ARBA" id="ARBA00022722"/>
    </source>
</evidence>
<evidence type="ECO:0000256" key="11">
    <source>
        <dbReference type="SAM" id="MobiDB-lite"/>
    </source>
</evidence>
<evidence type="ECO:0000313" key="13">
    <source>
        <dbReference type="Proteomes" id="UP000504611"/>
    </source>
</evidence>
<keyword evidence="4 10" id="KW-0479">Metal-binding</keyword>
<evidence type="ECO:0000313" key="14">
    <source>
        <dbReference type="RefSeq" id="XP_010793226.1"/>
    </source>
</evidence>
<dbReference type="InterPro" id="IPR051101">
    <property type="entry name" value="ZC3H12/N4BP1_RNase_Reg"/>
</dbReference>
<evidence type="ECO:0000256" key="2">
    <source>
        <dbReference type="ARBA" id="ARBA00010922"/>
    </source>
</evidence>
<feature type="zinc finger region" description="C3H1-type" evidence="10">
    <location>
        <begin position="291"/>
        <end position="316"/>
    </location>
</feature>
<dbReference type="PROSITE" id="PS50103">
    <property type="entry name" value="ZF_C3H1"/>
    <property type="match status" value="1"/>
</dbReference>
<dbReference type="InterPro" id="IPR021869">
    <property type="entry name" value="RNase_Zc3h12_NYN"/>
</dbReference>
<evidence type="ECO:0000256" key="4">
    <source>
        <dbReference type="ARBA" id="ARBA00022723"/>
    </source>
</evidence>
<keyword evidence="7" id="KW-0378">Hydrolase</keyword>
<keyword evidence="13" id="KW-1185">Reference proteome</keyword>
<dbReference type="AlphaFoldDB" id="A0A6I9Q427"/>
<dbReference type="Proteomes" id="UP000504611">
    <property type="component" value="Unplaced"/>
</dbReference>
<name>A0A6I9Q427_9TELE</name>
<accession>A0A6I9Q427</accession>
<keyword evidence="3" id="KW-0540">Nuclease</keyword>
<evidence type="ECO:0000256" key="7">
    <source>
        <dbReference type="ARBA" id="ARBA00022801"/>
    </source>
</evidence>
<dbReference type="CDD" id="cd18729">
    <property type="entry name" value="PIN_Zc3h12-like"/>
    <property type="match status" value="1"/>
</dbReference>
<dbReference type="GO" id="GO:0005634">
    <property type="term" value="C:nucleus"/>
    <property type="evidence" value="ECO:0007669"/>
    <property type="project" value="TreeGrafter"/>
</dbReference>
<dbReference type="GO" id="GO:0036464">
    <property type="term" value="C:cytoplasmic ribonucleoprotein granule"/>
    <property type="evidence" value="ECO:0007669"/>
    <property type="project" value="TreeGrafter"/>
</dbReference>
<dbReference type="FunFam" id="3.40.50.11980:FF:000001">
    <property type="entry name" value="ZC3H12A isoform 1"/>
    <property type="match status" value="1"/>
</dbReference>
<feature type="region of interest" description="Disordered" evidence="11">
    <location>
        <begin position="495"/>
        <end position="590"/>
    </location>
</feature>
<dbReference type="PANTHER" id="PTHR12876">
    <property type="entry name" value="N4BP1-RELATED"/>
    <property type="match status" value="1"/>
</dbReference>
<dbReference type="Pfam" id="PF18039">
    <property type="entry name" value="UBA_6"/>
    <property type="match status" value="1"/>
</dbReference>
<feature type="domain" description="C3H1-type" evidence="12">
    <location>
        <begin position="291"/>
        <end position="316"/>
    </location>
</feature>
<evidence type="ECO:0000256" key="6">
    <source>
        <dbReference type="ARBA" id="ARBA00022771"/>
    </source>
</evidence>
<keyword evidence="8 10" id="KW-0862">Zinc</keyword>
<evidence type="ECO:0000256" key="8">
    <source>
        <dbReference type="ARBA" id="ARBA00022833"/>
    </source>
</evidence>
<protein>
    <submittedName>
        <fullName evidence="14">Ribonuclease ZC3H12A-like</fullName>
    </submittedName>
</protein>
<feature type="compositionally biased region" description="Low complexity" evidence="11">
    <location>
        <begin position="555"/>
        <end position="569"/>
    </location>
</feature>
<evidence type="ECO:0000256" key="1">
    <source>
        <dbReference type="ARBA" id="ARBA00001946"/>
    </source>
</evidence>
<dbReference type="InterPro" id="IPR040757">
    <property type="entry name" value="Regnase_1/ZC3H12_C"/>
</dbReference>
<organism evidence="13 14">
    <name type="scientific">Notothenia coriiceps</name>
    <name type="common">black rockcod</name>
    <dbReference type="NCBI Taxonomy" id="8208"/>
    <lineage>
        <taxon>Eukaryota</taxon>
        <taxon>Metazoa</taxon>
        <taxon>Chordata</taxon>
        <taxon>Craniata</taxon>
        <taxon>Vertebrata</taxon>
        <taxon>Euteleostomi</taxon>
        <taxon>Actinopterygii</taxon>
        <taxon>Neopterygii</taxon>
        <taxon>Teleostei</taxon>
        <taxon>Neoteleostei</taxon>
        <taxon>Acanthomorphata</taxon>
        <taxon>Eupercaria</taxon>
        <taxon>Perciformes</taxon>
        <taxon>Notothenioidei</taxon>
        <taxon>Nototheniidae</taxon>
        <taxon>Notothenia</taxon>
    </lineage>
</organism>